<dbReference type="InterPro" id="IPR003699">
    <property type="entry name" value="QueA"/>
</dbReference>
<keyword evidence="7 13" id="KW-0671">Queuosine biosynthesis</keyword>
<proteinExistence type="inferred from homology"/>
<dbReference type="InterPro" id="IPR036100">
    <property type="entry name" value="QueA_sf"/>
</dbReference>
<dbReference type="Gene3D" id="3.40.1780.10">
    <property type="entry name" value="QueA-like"/>
    <property type="match status" value="1"/>
</dbReference>
<evidence type="ECO:0000256" key="12">
    <source>
        <dbReference type="ARBA" id="ARBA00076160"/>
    </source>
</evidence>
<dbReference type="SUPFAM" id="SSF111337">
    <property type="entry name" value="QueA-like"/>
    <property type="match status" value="1"/>
</dbReference>
<name>A0A6C2TW94_PONDE</name>
<dbReference type="GO" id="GO:0005737">
    <property type="term" value="C:cytoplasm"/>
    <property type="evidence" value="ECO:0007669"/>
    <property type="project" value="UniProtKB-SubCell"/>
</dbReference>
<comment type="pathway">
    <text evidence="2 13">tRNA modification; tRNA-queuosine biosynthesis.</text>
</comment>
<evidence type="ECO:0000256" key="13">
    <source>
        <dbReference type="HAMAP-Rule" id="MF_00113"/>
    </source>
</evidence>
<evidence type="ECO:0000256" key="9">
    <source>
        <dbReference type="ARBA" id="ARBA00061210"/>
    </source>
</evidence>
<comment type="similarity">
    <text evidence="9 13">Belongs to the QueA family.</text>
</comment>
<evidence type="ECO:0000256" key="2">
    <source>
        <dbReference type="ARBA" id="ARBA00004691"/>
    </source>
</evidence>
<evidence type="ECO:0000256" key="7">
    <source>
        <dbReference type="ARBA" id="ARBA00022785"/>
    </source>
</evidence>
<dbReference type="Proteomes" id="UP000366872">
    <property type="component" value="Unassembled WGS sequence"/>
</dbReference>
<comment type="function">
    <text evidence="13">Transfers and isomerizes the ribose moiety from AdoMet to the 7-aminomethyl group of 7-deazaguanine (preQ1-tRNA) to give epoxyqueuosine (oQ-tRNA).</text>
</comment>
<dbReference type="PANTHER" id="PTHR30307">
    <property type="entry name" value="S-ADENOSYLMETHIONINE:TRNA RIBOSYLTRANSFERASE-ISOMERASE"/>
    <property type="match status" value="1"/>
</dbReference>
<organism evidence="14 15">
    <name type="scientific">Pontiella desulfatans</name>
    <dbReference type="NCBI Taxonomy" id="2750659"/>
    <lineage>
        <taxon>Bacteria</taxon>
        <taxon>Pseudomonadati</taxon>
        <taxon>Kiritimatiellota</taxon>
        <taxon>Kiritimatiellia</taxon>
        <taxon>Kiritimatiellales</taxon>
        <taxon>Pontiellaceae</taxon>
        <taxon>Pontiella</taxon>
    </lineage>
</organism>
<evidence type="ECO:0000256" key="8">
    <source>
        <dbReference type="ARBA" id="ARBA00052751"/>
    </source>
</evidence>
<dbReference type="AlphaFoldDB" id="A0A6C2TW94"/>
<accession>A0A6C2TW94</accession>
<dbReference type="Gene3D" id="2.40.10.240">
    <property type="entry name" value="QueA-like"/>
    <property type="match status" value="1"/>
</dbReference>
<evidence type="ECO:0000256" key="10">
    <source>
        <dbReference type="ARBA" id="ARBA00066503"/>
    </source>
</evidence>
<keyword evidence="5 13" id="KW-0808">Transferase</keyword>
<protein>
    <recommendedName>
        <fullName evidence="11 13">S-adenosylmethionine:tRNA ribosyltransferase-isomerase</fullName>
        <ecNumber evidence="10 13">2.4.99.17</ecNumber>
    </recommendedName>
    <alternativeName>
        <fullName evidence="12 13">Queuosine biosynthesis protein QueA</fullName>
    </alternativeName>
</protein>
<evidence type="ECO:0000256" key="1">
    <source>
        <dbReference type="ARBA" id="ARBA00004496"/>
    </source>
</evidence>
<dbReference type="GO" id="GO:0051075">
    <property type="term" value="F:S-adenosylmethionine:tRNA ribosyltransferase-isomerase activity"/>
    <property type="evidence" value="ECO:0007669"/>
    <property type="project" value="UniProtKB-EC"/>
</dbReference>
<evidence type="ECO:0000256" key="11">
    <source>
        <dbReference type="ARBA" id="ARBA00069325"/>
    </source>
</evidence>
<keyword evidence="14" id="KW-0413">Isomerase</keyword>
<evidence type="ECO:0000256" key="4">
    <source>
        <dbReference type="ARBA" id="ARBA00022490"/>
    </source>
</evidence>
<dbReference type="NCBIfam" id="TIGR00113">
    <property type="entry name" value="queA"/>
    <property type="match status" value="1"/>
</dbReference>
<keyword evidence="15" id="KW-1185">Reference proteome</keyword>
<evidence type="ECO:0000313" key="15">
    <source>
        <dbReference type="Proteomes" id="UP000366872"/>
    </source>
</evidence>
<dbReference type="NCBIfam" id="NF001140">
    <property type="entry name" value="PRK00147.1"/>
    <property type="match status" value="1"/>
</dbReference>
<dbReference type="InterPro" id="IPR042119">
    <property type="entry name" value="QueA_dom2"/>
</dbReference>
<comment type="catalytic activity">
    <reaction evidence="8 13">
        <text>7-aminomethyl-7-carbaguanosine(34) in tRNA + S-adenosyl-L-methionine = epoxyqueuosine(34) in tRNA + adenine + L-methionine + 2 H(+)</text>
        <dbReference type="Rhea" id="RHEA:32155"/>
        <dbReference type="Rhea" id="RHEA-COMP:10342"/>
        <dbReference type="Rhea" id="RHEA-COMP:18582"/>
        <dbReference type="ChEBI" id="CHEBI:15378"/>
        <dbReference type="ChEBI" id="CHEBI:16708"/>
        <dbReference type="ChEBI" id="CHEBI:57844"/>
        <dbReference type="ChEBI" id="CHEBI:59789"/>
        <dbReference type="ChEBI" id="CHEBI:82833"/>
        <dbReference type="ChEBI" id="CHEBI:194443"/>
        <dbReference type="EC" id="2.4.99.17"/>
    </reaction>
</comment>
<sequence length="344" mass="38210">MKTDLFNYDLPPELIAQHPPERRELARMMVLHRGTGRVEHRQITDIVDYLAAPDVLVVNNTKVIPARVFGHKAASGGKVELLLLEESSPGEWKVLMKTSRRPKVGDELSLCSGKATATMLYDGEQGEAVLKIESARPLMEILDEEGIPPLPPYIARKEQTREQIEEDKNRYQTVYASEPGAAAAPTAGLHFTPELFDALDKKGVSKAELTLHVGLGTFRPVSAEIITDHEMHHERYQISEKAAATIASARKNGGRIVAVGSTSVRTLESVSPIRAAEGSTNIFIYPPYEFQNVDAILTNFHLPKSTLLMMMSAFAGRELMMNAYETAVQNHYRFFSYGDCMLIL</sequence>
<evidence type="ECO:0000256" key="3">
    <source>
        <dbReference type="ARBA" id="ARBA00011245"/>
    </source>
</evidence>
<dbReference type="EMBL" id="CAAHFG010000001">
    <property type="protein sequence ID" value="VGO11601.1"/>
    <property type="molecule type" value="Genomic_DNA"/>
</dbReference>
<reference evidence="14 15" key="1">
    <citation type="submission" date="2019-04" db="EMBL/GenBank/DDBJ databases">
        <authorList>
            <person name="Van Vliet M D."/>
        </authorList>
    </citation>
    <scope>NUCLEOTIDE SEQUENCE [LARGE SCALE GENOMIC DNA]</scope>
    <source>
        <strain evidence="14 15">F1</strain>
    </source>
</reference>
<keyword evidence="4 13" id="KW-0963">Cytoplasm</keyword>
<gene>
    <name evidence="13 14" type="primary">queA</name>
    <name evidence="14" type="ORF">PDESU_00146</name>
</gene>
<dbReference type="InterPro" id="IPR042118">
    <property type="entry name" value="QueA_dom1"/>
</dbReference>
<evidence type="ECO:0000313" key="14">
    <source>
        <dbReference type="EMBL" id="VGO11601.1"/>
    </source>
</evidence>
<dbReference type="Pfam" id="PF02547">
    <property type="entry name" value="Queuosine_synth"/>
    <property type="match status" value="1"/>
</dbReference>
<dbReference type="FunFam" id="3.40.1780.10:FF:000001">
    <property type="entry name" value="S-adenosylmethionine:tRNA ribosyltransferase-isomerase"/>
    <property type="match status" value="1"/>
</dbReference>
<dbReference type="HAMAP" id="MF_00113">
    <property type="entry name" value="QueA"/>
    <property type="match status" value="1"/>
</dbReference>
<evidence type="ECO:0000256" key="5">
    <source>
        <dbReference type="ARBA" id="ARBA00022679"/>
    </source>
</evidence>
<dbReference type="GO" id="GO:0008616">
    <property type="term" value="P:tRNA queuosine(34) biosynthetic process"/>
    <property type="evidence" value="ECO:0007669"/>
    <property type="project" value="UniProtKB-UniRule"/>
</dbReference>
<dbReference type="FunFam" id="2.40.10.240:FF:000002">
    <property type="entry name" value="S-adenosylmethionine:tRNA ribosyltransferase-isomerase"/>
    <property type="match status" value="1"/>
</dbReference>
<comment type="subcellular location">
    <subcellularLocation>
        <location evidence="1 13">Cytoplasm</location>
    </subcellularLocation>
</comment>
<dbReference type="PANTHER" id="PTHR30307:SF0">
    <property type="entry name" value="S-ADENOSYLMETHIONINE:TRNA RIBOSYLTRANSFERASE-ISOMERASE"/>
    <property type="match status" value="1"/>
</dbReference>
<evidence type="ECO:0000256" key="6">
    <source>
        <dbReference type="ARBA" id="ARBA00022691"/>
    </source>
</evidence>
<dbReference type="RefSeq" id="WP_136077346.1">
    <property type="nucleotide sequence ID" value="NZ_CAAHFG010000001.1"/>
</dbReference>
<comment type="subunit">
    <text evidence="3 13">Monomer.</text>
</comment>
<dbReference type="UniPathway" id="UPA00392"/>
<keyword evidence="6 13" id="KW-0949">S-adenosyl-L-methionine</keyword>
<dbReference type="EC" id="2.4.99.17" evidence="10 13"/>